<dbReference type="RefSeq" id="XP_008245140.1">
    <property type="nucleotide sequence ID" value="XM_008246918.2"/>
</dbReference>
<gene>
    <name evidence="4" type="primary">LOC103343252</name>
</gene>
<keyword evidence="1" id="KW-0472">Membrane</keyword>
<evidence type="ECO:0000259" key="2">
    <source>
        <dbReference type="Pfam" id="PF08370"/>
    </source>
</evidence>
<evidence type="ECO:0000256" key="1">
    <source>
        <dbReference type="SAM" id="Phobius"/>
    </source>
</evidence>
<accession>A0ABM0PVI0</accession>
<reference evidence="3" key="1">
    <citation type="journal article" date="2012" name="Nat. Commun.">
        <title>The genome of Prunus mume.</title>
        <authorList>
            <person name="Zhang Q."/>
            <person name="Chen W."/>
            <person name="Sun L."/>
            <person name="Zhao F."/>
            <person name="Huang B."/>
            <person name="Yang W."/>
            <person name="Tao Y."/>
            <person name="Wang J."/>
            <person name="Yuan Z."/>
            <person name="Fan G."/>
            <person name="Xing Z."/>
            <person name="Han C."/>
            <person name="Pan H."/>
            <person name="Zhong X."/>
            <person name="Shi W."/>
            <person name="Liang X."/>
            <person name="Du D."/>
            <person name="Sun F."/>
            <person name="Xu Z."/>
            <person name="Hao R."/>
            <person name="Lv T."/>
            <person name="Lv Y."/>
            <person name="Zheng Z."/>
            <person name="Sun M."/>
            <person name="Luo L."/>
            <person name="Cai M."/>
            <person name="Gao Y."/>
            <person name="Wang J."/>
            <person name="Yin Y."/>
            <person name="Xu X."/>
            <person name="Cheng T."/>
            <person name="Wang J."/>
        </authorList>
    </citation>
    <scope>NUCLEOTIDE SEQUENCE [LARGE SCALE GENOMIC DNA]</scope>
</reference>
<keyword evidence="1" id="KW-1133">Transmembrane helix</keyword>
<sequence>MLWVPPNSTESLGVLILKSHGIFPEARWYWIGVAALIGYIFLFNLLLTLALQYLDPFGDLRQYYPKKEWLKEKLAQLESSLSYCQEERALLKLLKVKEAYCYLKEGEELMKLMGKGSVEWFFFFNCIPLLSMRSDMQ</sequence>
<name>A0ABM0PVI0_PRUMU</name>
<evidence type="ECO:0000313" key="3">
    <source>
        <dbReference type="Proteomes" id="UP000694861"/>
    </source>
</evidence>
<dbReference type="Pfam" id="PF08370">
    <property type="entry name" value="PDR_assoc"/>
    <property type="match status" value="1"/>
</dbReference>
<feature type="domain" description="Plant PDR ABC transporter associated" evidence="2">
    <location>
        <begin position="7"/>
        <end position="60"/>
    </location>
</feature>
<reference evidence="4" key="2">
    <citation type="submission" date="2025-08" db="UniProtKB">
        <authorList>
            <consortium name="RefSeq"/>
        </authorList>
    </citation>
    <scope>IDENTIFICATION</scope>
</reference>
<dbReference type="PANTHER" id="PTHR48040">
    <property type="entry name" value="PLEIOTROPIC DRUG RESISTANCE PROTEIN 1-LIKE ISOFORM X1"/>
    <property type="match status" value="1"/>
</dbReference>
<keyword evidence="1" id="KW-0812">Transmembrane</keyword>
<dbReference type="GeneID" id="103343252"/>
<proteinExistence type="predicted"/>
<organism evidence="3 4">
    <name type="scientific">Prunus mume</name>
    <name type="common">Japanese apricot</name>
    <name type="synonym">Armeniaca mume</name>
    <dbReference type="NCBI Taxonomy" id="102107"/>
    <lineage>
        <taxon>Eukaryota</taxon>
        <taxon>Viridiplantae</taxon>
        <taxon>Streptophyta</taxon>
        <taxon>Embryophyta</taxon>
        <taxon>Tracheophyta</taxon>
        <taxon>Spermatophyta</taxon>
        <taxon>Magnoliopsida</taxon>
        <taxon>eudicotyledons</taxon>
        <taxon>Gunneridae</taxon>
        <taxon>Pentapetalae</taxon>
        <taxon>rosids</taxon>
        <taxon>fabids</taxon>
        <taxon>Rosales</taxon>
        <taxon>Rosaceae</taxon>
        <taxon>Amygdaloideae</taxon>
        <taxon>Amygdaleae</taxon>
        <taxon>Prunus</taxon>
    </lineage>
</organism>
<feature type="transmembrane region" description="Helical" evidence="1">
    <location>
        <begin position="28"/>
        <end position="51"/>
    </location>
</feature>
<protein>
    <submittedName>
        <fullName evidence="4">ABC transporter G family member 36-like</fullName>
    </submittedName>
</protein>
<evidence type="ECO:0000313" key="4">
    <source>
        <dbReference type="RefSeq" id="XP_008245140.1"/>
    </source>
</evidence>
<keyword evidence="3" id="KW-1185">Reference proteome</keyword>
<dbReference type="PANTHER" id="PTHR48040:SF45">
    <property type="entry name" value="PLEIOTROPIC DRUG RESISTANCE PROTEIN 1-LIKE"/>
    <property type="match status" value="1"/>
</dbReference>
<dbReference type="InterPro" id="IPR013581">
    <property type="entry name" value="PDR_assoc"/>
</dbReference>
<dbReference type="Proteomes" id="UP000694861">
    <property type="component" value="Unplaced"/>
</dbReference>